<dbReference type="PANTHER" id="PTHR43031:SF18">
    <property type="entry name" value="RHODANESE-RELATED SULFURTRANSFERASES"/>
    <property type="match status" value="1"/>
</dbReference>
<dbReference type="InterPro" id="IPR050229">
    <property type="entry name" value="GlpE_sulfurtransferase"/>
</dbReference>
<dbReference type="CDD" id="cd00158">
    <property type="entry name" value="RHOD"/>
    <property type="match status" value="1"/>
</dbReference>
<keyword evidence="4" id="KW-1185">Reference proteome</keyword>
<evidence type="ECO:0000256" key="1">
    <source>
        <dbReference type="SAM" id="Phobius"/>
    </source>
</evidence>
<evidence type="ECO:0000313" key="3">
    <source>
        <dbReference type="EMBL" id="CAB3788643.1"/>
    </source>
</evidence>
<dbReference type="RefSeq" id="WP_175105211.1">
    <property type="nucleotide sequence ID" value="NZ_CADIKM010000010.1"/>
</dbReference>
<gene>
    <name evidence="3" type="primary">yibN</name>
    <name evidence="3" type="ORF">LMG28138_02650</name>
</gene>
<dbReference type="EMBL" id="CADIKM010000010">
    <property type="protein sequence ID" value="CAB3788643.1"/>
    <property type="molecule type" value="Genomic_DNA"/>
</dbReference>
<evidence type="ECO:0000313" key="4">
    <source>
        <dbReference type="Proteomes" id="UP000494115"/>
    </source>
</evidence>
<dbReference type="Proteomes" id="UP000494115">
    <property type="component" value="Unassembled WGS sequence"/>
</dbReference>
<dbReference type="InterPro" id="IPR001763">
    <property type="entry name" value="Rhodanese-like_dom"/>
</dbReference>
<sequence length="135" mass="14654">MSFFANYLNIALIAIALVSGVLLAWPTITRRGHGLSAADATQLINRRNAVVLDVRTAEQYGQGHLPQARNYPFEELTAKASQISKNKGTPLLLVCQNGQRARKAEQVLTDAGYAEVYSLQGGLEAWQTAGMPVVK</sequence>
<reference evidence="3 4" key="1">
    <citation type="submission" date="2020-04" db="EMBL/GenBank/DDBJ databases">
        <authorList>
            <person name="De Canck E."/>
        </authorList>
    </citation>
    <scope>NUCLEOTIDE SEQUENCE [LARGE SCALE GENOMIC DNA]</scope>
    <source>
        <strain evidence="3 4">LMG 28138</strain>
    </source>
</reference>
<feature type="domain" description="Rhodanese" evidence="2">
    <location>
        <begin position="45"/>
        <end position="135"/>
    </location>
</feature>
<dbReference type="SMART" id="SM00450">
    <property type="entry name" value="RHOD"/>
    <property type="match status" value="1"/>
</dbReference>
<keyword evidence="1" id="KW-0812">Transmembrane</keyword>
<protein>
    <recommendedName>
        <fullName evidence="2">Rhodanese domain-containing protein</fullName>
    </recommendedName>
</protein>
<dbReference type="AlphaFoldDB" id="A0A6S7B5Q7"/>
<organism evidence="3 4">
    <name type="scientific">Pararobbsia alpina</name>
    <dbReference type="NCBI Taxonomy" id="621374"/>
    <lineage>
        <taxon>Bacteria</taxon>
        <taxon>Pseudomonadati</taxon>
        <taxon>Pseudomonadota</taxon>
        <taxon>Betaproteobacteria</taxon>
        <taxon>Burkholderiales</taxon>
        <taxon>Burkholderiaceae</taxon>
        <taxon>Pararobbsia</taxon>
    </lineage>
</organism>
<dbReference type="Pfam" id="PF00581">
    <property type="entry name" value="Rhodanese"/>
    <property type="match status" value="1"/>
</dbReference>
<evidence type="ECO:0000259" key="2">
    <source>
        <dbReference type="PROSITE" id="PS50206"/>
    </source>
</evidence>
<dbReference type="InterPro" id="IPR036873">
    <property type="entry name" value="Rhodanese-like_dom_sf"/>
</dbReference>
<name>A0A6S7B5Q7_9BURK</name>
<dbReference type="Gene3D" id="3.40.250.10">
    <property type="entry name" value="Rhodanese-like domain"/>
    <property type="match status" value="1"/>
</dbReference>
<accession>A0A6S7B5Q7</accession>
<dbReference type="PROSITE" id="PS50206">
    <property type="entry name" value="RHODANESE_3"/>
    <property type="match status" value="1"/>
</dbReference>
<dbReference type="SUPFAM" id="SSF52821">
    <property type="entry name" value="Rhodanese/Cell cycle control phosphatase"/>
    <property type="match status" value="1"/>
</dbReference>
<proteinExistence type="predicted"/>
<dbReference type="PANTHER" id="PTHR43031">
    <property type="entry name" value="FAD-DEPENDENT OXIDOREDUCTASE"/>
    <property type="match status" value="1"/>
</dbReference>
<keyword evidence="1" id="KW-0472">Membrane</keyword>
<feature type="transmembrane region" description="Helical" evidence="1">
    <location>
        <begin position="6"/>
        <end position="25"/>
    </location>
</feature>
<keyword evidence="1" id="KW-1133">Transmembrane helix</keyword>